<dbReference type="PANTHER" id="PTHR40067:SF1">
    <property type="entry name" value="UPF0297 PROTEIN YRZL"/>
    <property type="match status" value="1"/>
</dbReference>
<comment type="caution">
    <text evidence="3">The sequence shown here is derived from an EMBL/GenBank/DDBJ whole genome shotgun (WGS) entry which is preliminary data.</text>
</comment>
<protein>
    <recommendedName>
        <fullName evidence="2">UPF0297 protein EDD62_0819</fullName>
    </recommendedName>
</protein>
<dbReference type="AlphaFoldDB" id="A0A1Q1G0Y6"/>
<dbReference type="RefSeq" id="WP_077140099.1">
    <property type="nucleotide sequence ID" value="NZ_CBCSGK010000003.1"/>
</dbReference>
<gene>
    <name evidence="3" type="ORF">EDD62_0819</name>
</gene>
<proteinExistence type="inferred from homology"/>
<name>A0A1Q1G0Y6_9BACL</name>
<accession>A0A3N5BKE7</accession>
<comment type="similarity">
    <text evidence="1 2">Belongs to the UPF0297 family.</text>
</comment>
<dbReference type="PIRSF" id="PIRSF037258">
    <property type="entry name" value="DUF965_bac"/>
    <property type="match status" value="1"/>
</dbReference>
<evidence type="ECO:0000313" key="4">
    <source>
        <dbReference type="Proteomes" id="UP000277108"/>
    </source>
</evidence>
<dbReference type="OrthoDB" id="9796303at2"/>
<dbReference type="EMBL" id="RKRK01000002">
    <property type="protein sequence ID" value="RPF58177.1"/>
    <property type="molecule type" value="Genomic_DNA"/>
</dbReference>
<evidence type="ECO:0000313" key="3">
    <source>
        <dbReference type="EMBL" id="RPF58177.1"/>
    </source>
</evidence>
<organism evidence="3 4">
    <name type="scientific">Abyssicoccus albus</name>
    <dbReference type="NCBI Taxonomy" id="1817405"/>
    <lineage>
        <taxon>Bacteria</taxon>
        <taxon>Bacillati</taxon>
        <taxon>Bacillota</taxon>
        <taxon>Bacilli</taxon>
        <taxon>Bacillales</taxon>
        <taxon>Abyssicoccaceae</taxon>
    </lineage>
</organism>
<evidence type="ECO:0000256" key="1">
    <source>
        <dbReference type="ARBA" id="ARBA00010888"/>
    </source>
</evidence>
<reference evidence="3 4" key="1">
    <citation type="submission" date="2018-11" db="EMBL/GenBank/DDBJ databases">
        <title>Genomic Encyclopedia of Type Strains, Phase IV (KMG-IV): sequencing the most valuable type-strain genomes for metagenomic binning, comparative biology and taxonomic classification.</title>
        <authorList>
            <person name="Goeker M."/>
        </authorList>
    </citation>
    <scope>NUCLEOTIDE SEQUENCE [LARGE SCALE GENOMIC DNA]</scope>
    <source>
        <strain evidence="3 4">DSM 29158</strain>
    </source>
</reference>
<dbReference type="NCBIfam" id="NF003997">
    <property type="entry name" value="PRK05473.1"/>
    <property type="match status" value="1"/>
</dbReference>
<dbReference type="Pfam" id="PF06135">
    <property type="entry name" value="IreB"/>
    <property type="match status" value="1"/>
</dbReference>
<keyword evidence="4" id="KW-1185">Reference proteome</keyword>
<dbReference type="STRING" id="1849491.BVH56_03335"/>
<dbReference type="InterPro" id="IPR009309">
    <property type="entry name" value="IreB"/>
</dbReference>
<dbReference type="Proteomes" id="UP000277108">
    <property type="component" value="Unassembled WGS sequence"/>
</dbReference>
<dbReference type="PANTHER" id="PTHR40067">
    <property type="entry name" value="UPF0297 PROTEIN YRZL"/>
    <property type="match status" value="1"/>
</dbReference>
<evidence type="ECO:0000256" key="2">
    <source>
        <dbReference type="HAMAP-Rule" id="MF_01507"/>
    </source>
</evidence>
<accession>A0A1Q1G0Y6</accession>
<sequence>MSNKDLTKRFDPIEKKEDVKSVLINVYNTLNERGYSPIDQIVGYLQSGDPAYIPRHNDARNQIRLLDRDDIMEELVNNYISNNIGTNDK</sequence>
<dbReference type="HAMAP" id="MF_01507">
    <property type="entry name" value="UPF0297"/>
    <property type="match status" value="1"/>
</dbReference>